<accession>A0AAD6X237</accession>
<sequence>MSVFDPSNFLEILRVSTPTGPKLVRDWKTATGNRLKSWLNTRPKTLQSDPLVTRQLEWESNVVEYVSYVFKETRHHASSKQTGPKILAKVIPILGPRFLPPTFLDSQKRDPTNIQPAVQYMRPLNVVHPFYFDNIGKCPQCSSNDIAWDSWTSGGSRNVHGVRLEEKAIGFQLRCKPCEGRYSKHGTNVGETTATGEKLGYSFATTNTKFWNDWQHWEIPRGVPHFNHRCALTRELFDLIVELRPSTTSGKIAENIKQLHLLEYKQRHMEYVTAFKARVTPRLNDSSPLESFSTPDNATGYNNKSITDDLITDIYLEFCHQTRIEECSRYLRTLKAICLNLDHTFAAANKATVVDDSKAHVKLMRGGVLSVLNECNEIISWRYCQTGSANEITELLAGVKLRLDLMGVPEPSMVTVDNCCHVRNFILGVFASIKVLLDVYHFIMRYGAVILNGANNPHRGEVLKDIRDAVIKVPANNDAPAQYWPQEEQKTRLAAAFDKWAIRGGVWSAAAHNVHAAQMQHVAKGCLARPRDDIASDGSRIEGSHKGWKGLQRAVASGLELQTALGHDFVLRRNLSVAFNGKIKSVDPFALSTFGSHHVGLVDHTAALWNDITATRPGLAPLPRLKDVKSGEKFGLVPSAHTDTFGGLYTIKPDPENEDDIIQELDPEEQQDLIDELHLDPALFLQPMDRLGPAEAATVQPGPKLTTKSTMFVDLTRTNVGSSTPGSSTNAKRKDHPAAASNIPTEGSHPSNKKKIRTTAPTAPFPIFLASGSSSSASDINTPSTPEPSMALTALNAPLREPTPQPAEAKLTRSQRLFAESTGIDPRALKIDSGAEFFLFMEMRKELQWRSFEMTPKRWAEATVVYNTRLQATPHAGRVIINKNPRALLDKLGQIEPRIIQRIADKDYKSAKGSTTFWTTHCNAVSFVKLEPGSDDTTLTEPAGKARKHQTCTRCLTIKYPGPPGSPVNHKKACCSDGFKPKLTDDVVAPWPLPTGIFSNGAHFHPLLFLAQVREIYDRLIIDRVKREDLSLEHDAFLKLLEARLVVDSGGNVLFKLFSAFTIPAEDKVPDDLTVVYNGAPHLFINSLRDTVLT</sequence>
<comment type="caution">
    <text evidence="2">The sequence shown here is derived from an EMBL/GenBank/DDBJ whole genome shotgun (WGS) entry which is preliminary data.</text>
</comment>
<dbReference type="EMBL" id="JARJCM010000101">
    <property type="protein sequence ID" value="KAJ7029439.1"/>
    <property type="molecule type" value="Genomic_DNA"/>
</dbReference>
<feature type="compositionally biased region" description="Polar residues" evidence="1">
    <location>
        <begin position="716"/>
        <end position="730"/>
    </location>
</feature>
<gene>
    <name evidence="4" type="ORF">C8F04DRAFT_1237026</name>
    <name evidence="2" type="ORF">C8F04DRAFT_1288332</name>
    <name evidence="3" type="ORF">C8F04DRAFT_1398390</name>
</gene>
<reference evidence="2" key="1">
    <citation type="submission" date="2023-03" db="EMBL/GenBank/DDBJ databases">
        <title>Massive genome expansion in bonnet fungi (Mycena s.s.) driven by repeated elements and novel gene families across ecological guilds.</title>
        <authorList>
            <consortium name="Lawrence Berkeley National Laboratory"/>
            <person name="Harder C.B."/>
            <person name="Miyauchi S."/>
            <person name="Viragh M."/>
            <person name="Kuo A."/>
            <person name="Thoen E."/>
            <person name="Andreopoulos B."/>
            <person name="Lu D."/>
            <person name="Skrede I."/>
            <person name="Drula E."/>
            <person name="Henrissat B."/>
            <person name="Morin E."/>
            <person name="Kohler A."/>
            <person name="Barry K."/>
            <person name="LaButti K."/>
            <person name="Morin E."/>
            <person name="Salamov A."/>
            <person name="Lipzen A."/>
            <person name="Mereny Z."/>
            <person name="Hegedus B."/>
            <person name="Baldrian P."/>
            <person name="Stursova M."/>
            <person name="Weitz H."/>
            <person name="Taylor A."/>
            <person name="Grigoriev I.V."/>
            <person name="Nagy L.G."/>
            <person name="Martin F."/>
            <person name="Kauserud H."/>
        </authorList>
    </citation>
    <scope>NUCLEOTIDE SEQUENCE</scope>
    <source>
        <strain evidence="2">CBHHK200</strain>
    </source>
</reference>
<evidence type="ECO:0000313" key="4">
    <source>
        <dbReference type="EMBL" id="KAJ7029441.1"/>
    </source>
</evidence>
<name>A0AAD6X237_9AGAR</name>
<proteinExistence type="predicted"/>
<dbReference type="Proteomes" id="UP001218188">
    <property type="component" value="Unassembled WGS sequence"/>
</dbReference>
<organism evidence="2 5">
    <name type="scientific">Mycena alexandri</name>
    <dbReference type="NCBI Taxonomy" id="1745969"/>
    <lineage>
        <taxon>Eukaryota</taxon>
        <taxon>Fungi</taxon>
        <taxon>Dikarya</taxon>
        <taxon>Basidiomycota</taxon>
        <taxon>Agaricomycotina</taxon>
        <taxon>Agaricomycetes</taxon>
        <taxon>Agaricomycetidae</taxon>
        <taxon>Agaricales</taxon>
        <taxon>Marasmiineae</taxon>
        <taxon>Mycenaceae</taxon>
        <taxon>Mycena</taxon>
    </lineage>
</organism>
<evidence type="ECO:0000313" key="5">
    <source>
        <dbReference type="Proteomes" id="UP001218188"/>
    </source>
</evidence>
<evidence type="ECO:0000313" key="2">
    <source>
        <dbReference type="EMBL" id="KAJ7029439.1"/>
    </source>
</evidence>
<evidence type="ECO:0000313" key="3">
    <source>
        <dbReference type="EMBL" id="KAJ7029440.1"/>
    </source>
</evidence>
<dbReference type="EMBL" id="JARJCM010000101">
    <property type="protein sequence ID" value="KAJ7029440.1"/>
    <property type="molecule type" value="Genomic_DNA"/>
</dbReference>
<feature type="region of interest" description="Disordered" evidence="1">
    <location>
        <begin position="716"/>
        <end position="790"/>
    </location>
</feature>
<dbReference type="AlphaFoldDB" id="A0AAD6X237"/>
<evidence type="ECO:0000256" key="1">
    <source>
        <dbReference type="SAM" id="MobiDB-lite"/>
    </source>
</evidence>
<keyword evidence="5" id="KW-1185">Reference proteome</keyword>
<protein>
    <submittedName>
        <fullName evidence="2">Uncharacterized protein</fullName>
    </submittedName>
</protein>
<dbReference type="EMBL" id="JARJCM010000101">
    <property type="protein sequence ID" value="KAJ7029441.1"/>
    <property type="molecule type" value="Genomic_DNA"/>
</dbReference>